<evidence type="ECO:0000256" key="5">
    <source>
        <dbReference type="ARBA" id="ARBA00023136"/>
    </source>
</evidence>
<dbReference type="GO" id="GO:0005886">
    <property type="term" value="C:plasma membrane"/>
    <property type="evidence" value="ECO:0007669"/>
    <property type="project" value="UniProtKB-SubCell"/>
</dbReference>
<evidence type="ECO:0000256" key="1">
    <source>
        <dbReference type="ARBA" id="ARBA00004651"/>
    </source>
</evidence>
<keyword evidence="3 7" id="KW-0812">Transmembrane</keyword>
<keyword evidence="2" id="KW-1003">Cell membrane</keyword>
<dbReference type="AlphaFoldDB" id="A0ABD5EEP9"/>
<dbReference type="EMBL" id="JAVRER010000095">
    <property type="protein sequence ID" value="MDT0419645.1"/>
    <property type="molecule type" value="Genomic_DNA"/>
</dbReference>
<evidence type="ECO:0000256" key="4">
    <source>
        <dbReference type="ARBA" id="ARBA00022989"/>
    </source>
</evidence>
<dbReference type="RefSeq" id="WP_311677739.1">
    <property type="nucleotide sequence ID" value="NZ_JAVRER010000095.1"/>
</dbReference>
<reference evidence="10" key="1">
    <citation type="submission" date="2023-07" db="EMBL/GenBank/DDBJ databases">
        <title>30 novel species of actinomycetes from the DSMZ collection.</title>
        <authorList>
            <person name="Nouioui I."/>
        </authorList>
    </citation>
    <scope>NUCLEOTIDE SEQUENCE [LARGE SCALE GENOMIC DNA]</scope>
    <source>
        <strain evidence="10">DSM 41982</strain>
    </source>
</reference>
<dbReference type="Pfam" id="PF13515">
    <property type="entry name" value="FUSC_2"/>
    <property type="match status" value="1"/>
</dbReference>
<gene>
    <name evidence="9" type="ORF">RM574_29665</name>
</gene>
<feature type="transmembrane region" description="Helical" evidence="7">
    <location>
        <begin position="422"/>
        <end position="443"/>
    </location>
</feature>
<evidence type="ECO:0000313" key="9">
    <source>
        <dbReference type="EMBL" id="MDT0419645.1"/>
    </source>
</evidence>
<sequence>MVRGLLGALPLVLAVVAAEPGLGVMAALGCLLVAINDRPGSRRTAGLRLGAPALAGTCGLLLGSGATALLPHPAQPFLLPLVLTVLGLFAGAVSAVGPVASGVGTQILVTTAIGAGMPLPEPGWQRALAFLTGAAWLLTLRLLLPSPDDGARHPYRLGTERAAVASVYTAIAALLDATGTSAAPARRSALTAALDQAQDALLGPRLHRFTSSSAERRLHARLDAALPLAEAATALFWAGRPLPARTVRGPLALADAARHDTVPASVPAPERDAPGLRALDASLLSALAVFDSTPAPTTRTPRGARARLRAATRRVSGPAGREYGIRVALSMGAATAVAQTLHPEHWYWLPATAVFLVKPDLGPLASRILCRVVGTLVGAGLFVALAAAAAPVPLPPESGLVALAAVCATLVPLAMRHFALQTGVVTLLVLALVGLGGDTQATWNRLTDTLLACGIVLLAGHLPLPGRAGNVARGRLAVASQAATDYLGHVLSGSPDLPGRWALRRAAYRSLAQARAAVEVSAAELPPLARRSAGAAELTAVLERLVDTTTAAAVHADDAGTLPPRDSARLRALLGELGNLDHDRAPVAH</sequence>
<evidence type="ECO:0000256" key="7">
    <source>
        <dbReference type="SAM" id="Phobius"/>
    </source>
</evidence>
<dbReference type="PANTHER" id="PTHR30509">
    <property type="entry name" value="P-HYDROXYBENZOIC ACID EFFLUX PUMP SUBUNIT-RELATED"/>
    <property type="match status" value="1"/>
</dbReference>
<dbReference type="Proteomes" id="UP001183607">
    <property type="component" value="Unassembled WGS sequence"/>
</dbReference>
<keyword evidence="4 7" id="KW-1133">Transmembrane helix</keyword>
<comment type="similarity">
    <text evidence="6">Belongs to the YccS/YhfK family.</text>
</comment>
<comment type="caution">
    <text evidence="9">The sequence shown here is derived from an EMBL/GenBank/DDBJ whole genome shotgun (WGS) entry which is preliminary data.</text>
</comment>
<protein>
    <submittedName>
        <fullName evidence="9">FUSC family protein</fullName>
    </submittedName>
</protein>
<feature type="domain" description="Integral membrane bound transporter" evidence="8">
    <location>
        <begin position="334"/>
        <end position="458"/>
    </location>
</feature>
<feature type="transmembrane region" description="Helical" evidence="7">
    <location>
        <begin position="368"/>
        <end position="392"/>
    </location>
</feature>
<feature type="transmembrane region" description="Helical" evidence="7">
    <location>
        <begin position="77"/>
        <end position="103"/>
    </location>
</feature>
<feature type="transmembrane region" description="Helical" evidence="7">
    <location>
        <begin position="50"/>
        <end position="70"/>
    </location>
</feature>
<keyword evidence="5 7" id="KW-0472">Membrane</keyword>
<evidence type="ECO:0000256" key="2">
    <source>
        <dbReference type="ARBA" id="ARBA00022475"/>
    </source>
</evidence>
<dbReference type="PROSITE" id="PS51257">
    <property type="entry name" value="PROKAR_LIPOPROTEIN"/>
    <property type="match status" value="1"/>
</dbReference>
<evidence type="ECO:0000313" key="10">
    <source>
        <dbReference type="Proteomes" id="UP001183607"/>
    </source>
</evidence>
<dbReference type="PANTHER" id="PTHR30509:SF9">
    <property type="entry name" value="MULTIDRUG RESISTANCE PROTEIN MDTO"/>
    <property type="match status" value="1"/>
</dbReference>
<proteinExistence type="inferred from homology"/>
<dbReference type="InterPro" id="IPR049453">
    <property type="entry name" value="Memb_transporter_dom"/>
</dbReference>
<accession>A0ABD5EEP9</accession>
<evidence type="ECO:0000259" key="8">
    <source>
        <dbReference type="Pfam" id="PF13515"/>
    </source>
</evidence>
<name>A0ABD5EEP9_9ACTN</name>
<evidence type="ECO:0000256" key="6">
    <source>
        <dbReference type="ARBA" id="ARBA00043993"/>
    </source>
</evidence>
<evidence type="ECO:0000256" key="3">
    <source>
        <dbReference type="ARBA" id="ARBA00022692"/>
    </source>
</evidence>
<comment type="subcellular location">
    <subcellularLocation>
        <location evidence="1">Cell membrane</location>
        <topology evidence="1">Multi-pass membrane protein</topology>
    </subcellularLocation>
</comment>
<organism evidence="9 10">
    <name type="scientific">Streptomyces evansiae</name>
    <dbReference type="NCBI Taxonomy" id="3075535"/>
    <lineage>
        <taxon>Bacteria</taxon>
        <taxon>Bacillati</taxon>
        <taxon>Actinomycetota</taxon>
        <taxon>Actinomycetes</taxon>
        <taxon>Kitasatosporales</taxon>
        <taxon>Streptomycetaceae</taxon>
        <taxon>Streptomyces</taxon>
    </lineage>
</organism>